<evidence type="ECO:0000313" key="2">
    <source>
        <dbReference type="Proteomes" id="UP001139353"/>
    </source>
</evidence>
<dbReference type="Pfam" id="PF05704">
    <property type="entry name" value="Caps_synth"/>
    <property type="match status" value="1"/>
</dbReference>
<dbReference type="PANTHER" id="PTHR32385">
    <property type="entry name" value="MANNOSYL PHOSPHORYLINOSITOL CERAMIDE SYNTHASE"/>
    <property type="match status" value="1"/>
</dbReference>
<dbReference type="Proteomes" id="UP001139353">
    <property type="component" value="Unassembled WGS sequence"/>
</dbReference>
<dbReference type="InterPro" id="IPR029044">
    <property type="entry name" value="Nucleotide-diphossugar_trans"/>
</dbReference>
<keyword evidence="2" id="KW-1185">Reference proteome</keyword>
<dbReference type="GO" id="GO:0051999">
    <property type="term" value="P:mannosyl-inositol phosphorylceramide biosynthetic process"/>
    <property type="evidence" value="ECO:0007669"/>
    <property type="project" value="TreeGrafter"/>
</dbReference>
<protein>
    <submittedName>
        <fullName evidence="1">Capsular polysaccharide synthesis protein</fullName>
    </submittedName>
</protein>
<accession>A0A9X1YES3</accession>
<comment type="caution">
    <text evidence="1">The sequence shown here is derived from an EMBL/GenBank/DDBJ whole genome shotgun (WGS) entry which is preliminary data.</text>
</comment>
<dbReference type="InterPro" id="IPR008441">
    <property type="entry name" value="AfumC-like_glycosyl_Trfase"/>
</dbReference>
<dbReference type="GO" id="GO:0000030">
    <property type="term" value="F:mannosyltransferase activity"/>
    <property type="evidence" value="ECO:0007669"/>
    <property type="project" value="TreeGrafter"/>
</dbReference>
<name>A0A9X1YES3_9BURK</name>
<organism evidence="1 2">
    <name type="scientific">Scleromatobacter humisilvae</name>
    <dbReference type="NCBI Taxonomy" id="2897159"/>
    <lineage>
        <taxon>Bacteria</taxon>
        <taxon>Pseudomonadati</taxon>
        <taxon>Pseudomonadota</taxon>
        <taxon>Betaproteobacteria</taxon>
        <taxon>Burkholderiales</taxon>
        <taxon>Sphaerotilaceae</taxon>
        <taxon>Scleromatobacter</taxon>
    </lineage>
</organism>
<dbReference type="SUPFAM" id="SSF53448">
    <property type="entry name" value="Nucleotide-diphospho-sugar transferases"/>
    <property type="match status" value="1"/>
</dbReference>
<sequence length="316" mass="35237">MLLFALALAALLLLGLFVEAFGILRVGAPARVSTMRLGPPATSNEPIPRIVWTYWAELPAPDLVARCLRLWQRLAPDHEIRLVDRSTAARWLDSALDAAALDALPPYRQADWLRLQLLIAHGGVWMDGSTLLSASLDWVHEARQQPAAGVVGFFIERYTTDPRWPIVENWFIAAPPRDPFIVAWAAELDRALALGEAGYLDALRSDGLLDAVAQGIPEDMRAYLIMHLAASAVLQRAPDAYRLTLQRAEDVAFALHAPLRWRKRHLYARLALTPAPRRVPALIKLRSGDRAVVEKGLARGWLWRRSLLARLLEMAG</sequence>
<dbReference type="PANTHER" id="PTHR32385:SF15">
    <property type="entry name" value="INOSITOL PHOSPHOCERAMIDE MANNOSYLTRANSFERASE 1"/>
    <property type="match status" value="1"/>
</dbReference>
<proteinExistence type="predicted"/>
<gene>
    <name evidence="1" type="ORF">LPC04_04470</name>
</gene>
<dbReference type="AlphaFoldDB" id="A0A9X1YES3"/>
<reference evidence="1" key="1">
    <citation type="submission" date="2021-11" db="EMBL/GenBank/DDBJ databases">
        <title>BS-T2-15 a new species belonging to the Comamonadaceae family isolated from the soil of a French oak forest.</title>
        <authorList>
            <person name="Mieszkin S."/>
            <person name="Alain K."/>
        </authorList>
    </citation>
    <scope>NUCLEOTIDE SEQUENCE</scope>
    <source>
        <strain evidence="1">BS-T2-15</strain>
    </source>
</reference>
<dbReference type="RefSeq" id="WP_275680980.1">
    <property type="nucleotide sequence ID" value="NZ_JAJLJH010000001.1"/>
</dbReference>
<dbReference type="EMBL" id="JAJLJH010000001">
    <property type="protein sequence ID" value="MCK9684959.1"/>
    <property type="molecule type" value="Genomic_DNA"/>
</dbReference>
<evidence type="ECO:0000313" key="1">
    <source>
        <dbReference type="EMBL" id="MCK9684959.1"/>
    </source>
</evidence>
<dbReference type="GO" id="GO:0016020">
    <property type="term" value="C:membrane"/>
    <property type="evidence" value="ECO:0007669"/>
    <property type="project" value="GOC"/>
</dbReference>
<dbReference type="InterPro" id="IPR051706">
    <property type="entry name" value="Glycosyltransferase_domain"/>
</dbReference>
<dbReference type="Gene3D" id="3.90.550.20">
    <property type="match status" value="1"/>
</dbReference>